<dbReference type="SUPFAM" id="SSF48452">
    <property type="entry name" value="TPR-like"/>
    <property type="match status" value="1"/>
</dbReference>
<gene>
    <name evidence="1" type="ORF">B4N89_41305</name>
</gene>
<dbReference type="AlphaFoldDB" id="A0A1T3NJJ6"/>
<dbReference type="STRING" id="159449.B4N89_41305"/>
<protein>
    <recommendedName>
        <fullName evidence="3">Tetratricopeptide repeat protein</fullName>
    </recommendedName>
</protein>
<dbReference type="EMBL" id="MWQN01000004">
    <property type="protein sequence ID" value="OPC77016.1"/>
    <property type="molecule type" value="Genomic_DNA"/>
</dbReference>
<comment type="caution">
    <text evidence="1">The sequence shown here is derived from an EMBL/GenBank/DDBJ whole genome shotgun (WGS) entry which is preliminary data.</text>
</comment>
<dbReference type="InterPro" id="IPR011990">
    <property type="entry name" value="TPR-like_helical_dom_sf"/>
</dbReference>
<name>A0A1T3NJJ6_9ACTN</name>
<dbReference type="OrthoDB" id="4319448at2"/>
<evidence type="ECO:0000313" key="1">
    <source>
        <dbReference type="EMBL" id="OPC77016.1"/>
    </source>
</evidence>
<keyword evidence="2" id="KW-1185">Reference proteome</keyword>
<dbReference type="Gene3D" id="1.25.40.10">
    <property type="entry name" value="Tetratricopeptide repeat domain"/>
    <property type="match status" value="2"/>
</dbReference>
<proteinExistence type="predicted"/>
<sequence>MDAEDLDYRTRTQSGCIPPHLVARLLDLGHHEVVAAWAARGEWFCAREHARLLSTQGRHVEAVRVLDPYLATGWWTAAEAAAEVLEGWGKADEAIALVRPRAEGGSSPELAFCARLLARHDRADEAFSLLAPHIADRIAAAALVDVAAVAGRDEEAAELLTARIRAARDCDRCGLPACGRGGVAPSNAVELLAEIRERQGRIDDAVALLRTRDITSVGNRDRLADLLARHGRFEELRAYATVEHHGHAAARLVEWLEERGDVEGAITVLRDRVDARAGFSHPEVCLAQLLERHGRVDEAIAVMRALVDADPEDWTVSILCTMYADHGRAREGLAHLDDILPGQQDWEFFGSRIDLLAACGLHEEAITQARAHPEGDSWYAAWTIAETLADAGRLEEAVTELERHPTANPTFLDRYLIDLGRIEEAVARLRRPHPRPTWPAATTYTDCPPF</sequence>
<reference evidence="1 2" key="1">
    <citation type="submission" date="2017-03" db="EMBL/GenBank/DDBJ databases">
        <title>Draft genome sequence of Streptomyces scabrisporus NF3, endophyte isolated from Amphipterygium adstringens.</title>
        <authorList>
            <person name="Vazquez M."/>
            <person name="Ceapa C.D."/>
            <person name="Rodriguez Luna D."/>
            <person name="Sanchez Esquivel S."/>
        </authorList>
    </citation>
    <scope>NUCLEOTIDE SEQUENCE [LARGE SCALE GENOMIC DNA]</scope>
    <source>
        <strain evidence="1 2">NF3</strain>
    </source>
</reference>
<evidence type="ECO:0008006" key="3">
    <source>
        <dbReference type="Google" id="ProtNLM"/>
    </source>
</evidence>
<organism evidence="1 2">
    <name type="scientific">Embleya scabrispora</name>
    <dbReference type="NCBI Taxonomy" id="159449"/>
    <lineage>
        <taxon>Bacteria</taxon>
        <taxon>Bacillati</taxon>
        <taxon>Actinomycetota</taxon>
        <taxon>Actinomycetes</taxon>
        <taxon>Kitasatosporales</taxon>
        <taxon>Streptomycetaceae</taxon>
        <taxon>Embleya</taxon>
    </lineage>
</organism>
<accession>A0A1T3NJJ6</accession>
<evidence type="ECO:0000313" key="2">
    <source>
        <dbReference type="Proteomes" id="UP000190037"/>
    </source>
</evidence>
<dbReference type="Proteomes" id="UP000190037">
    <property type="component" value="Unassembled WGS sequence"/>
</dbReference>
<dbReference type="RefSeq" id="WP_078981777.1">
    <property type="nucleotide sequence ID" value="NZ_MWQN01000004.1"/>
</dbReference>